<dbReference type="EMBL" id="GGEC01038663">
    <property type="protein sequence ID" value="MBX19147.1"/>
    <property type="molecule type" value="Transcribed_RNA"/>
</dbReference>
<organism evidence="1">
    <name type="scientific">Rhizophora mucronata</name>
    <name type="common">Asiatic mangrove</name>
    <dbReference type="NCBI Taxonomy" id="61149"/>
    <lineage>
        <taxon>Eukaryota</taxon>
        <taxon>Viridiplantae</taxon>
        <taxon>Streptophyta</taxon>
        <taxon>Embryophyta</taxon>
        <taxon>Tracheophyta</taxon>
        <taxon>Spermatophyta</taxon>
        <taxon>Magnoliopsida</taxon>
        <taxon>eudicotyledons</taxon>
        <taxon>Gunneridae</taxon>
        <taxon>Pentapetalae</taxon>
        <taxon>rosids</taxon>
        <taxon>fabids</taxon>
        <taxon>Malpighiales</taxon>
        <taxon>Rhizophoraceae</taxon>
        <taxon>Rhizophora</taxon>
    </lineage>
</organism>
<evidence type="ECO:0000313" key="1">
    <source>
        <dbReference type="EMBL" id="MBX19147.1"/>
    </source>
</evidence>
<protein>
    <submittedName>
        <fullName evidence="1">Uncharacterized protein</fullName>
    </submittedName>
</protein>
<accession>A0A2P2LME9</accession>
<name>A0A2P2LME9_RHIMU</name>
<reference evidence="1" key="1">
    <citation type="submission" date="2018-02" db="EMBL/GenBank/DDBJ databases">
        <title>Rhizophora mucronata_Transcriptome.</title>
        <authorList>
            <person name="Meera S.P."/>
            <person name="Sreeshan A."/>
            <person name="Augustine A."/>
        </authorList>
    </citation>
    <scope>NUCLEOTIDE SEQUENCE</scope>
    <source>
        <tissue evidence="1">Leaf</tissue>
    </source>
</reference>
<sequence>MSSKPRSLYYGTRFHLLSKLTIIDLILETRKRLAVLLVRIA</sequence>
<dbReference type="AlphaFoldDB" id="A0A2P2LME9"/>
<proteinExistence type="predicted"/>